<protein>
    <submittedName>
        <fullName evidence="1">Uncharacterized protein</fullName>
    </submittedName>
</protein>
<dbReference type="HOGENOM" id="CLU_2050391_0_0_1"/>
<evidence type="ECO:0000313" key="2">
    <source>
        <dbReference type="Proteomes" id="UP000054538"/>
    </source>
</evidence>
<proteinExistence type="predicted"/>
<dbReference type="EMBL" id="KN825611">
    <property type="protein sequence ID" value="KIK82745.1"/>
    <property type="molecule type" value="Genomic_DNA"/>
</dbReference>
<accession>A0A0D0DS36</accession>
<evidence type="ECO:0000313" key="1">
    <source>
        <dbReference type="EMBL" id="KIK82745.1"/>
    </source>
</evidence>
<dbReference type="Proteomes" id="UP000054538">
    <property type="component" value="Unassembled WGS sequence"/>
</dbReference>
<reference evidence="2" key="2">
    <citation type="submission" date="2015-01" db="EMBL/GenBank/DDBJ databases">
        <title>Evolutionary Origins and Diversification of the Mycorrhizal Mutualists.</title>
        <authorList>
            <consortium name="DOE Joint Genome Institute"/>
            <consortium name="Mycorrhizal Genomics Consortium"/>
            <person name="Kohler A."/>
            <person name="Kuo A."/>
            <person name="Nagy L.G."/>
            <person name="Floudas D."/>
            <person name="Copeland A."/>
            <person name="Barry K.W."/>
            <person name="Cichocki N."/>
            <person name="Veneault-Fourrey C."/>
            <person name="LaButti K."/>
            <person name="Lindquist E.A."/>
            <person name="Lipzen A."/>
            <person name="Lundell T."/>
            <person name="Morin E."/>
            <person name="Murat C."/>
            <person name="Riley R."/>
            <person name="Ohm R."/>
            <person name="Sun H."/>
            <person name="Tunlid A."/>
            <person name="Henrissat B."/>
            <person name="Grigoriev I.V."/>
            <person name="Hibbett D.S."/>
            <person name="Martin F."/>
        </authorList>
    </citation>
    <scope>NUCLEOTIDE SEQUENCE [LARGE SCALE GENOMIC DNA]</scope>
    <source>
        <strain evidence="2">Ve08.2h10</strain>
    </source>
</reference>
<name>A0A0D0DS36_9AGAM</name>
<organism evidence="1 2">
    <name type="scientific">Paxillus rubicundulus Ve08.2h10</name>
    <dbReference type="NCBI Taxonomy" id="930991"/>
    <lineage>
        <taxon>Eukaryota</taxon>
        <taxon>Fungi</taxon>
        <taxon>Dikarya</taxon>
        <taxon>Basidiomycota</taxon>
        <taxon>Agaricomycotina</taxon>
        <taxon>Agaricomycetes</taxon>
        <taxon>Agaricomycetidae</taxon>
        <taxon>Boletales</taxon>
        <taxon>Paxilineae</taxon>
        <taxon>Paxillaceae</taxon>
        <taxon>Paxillus</taxon>
    </lineage>
</organism>
<sequence>MSPDNSSSSVTSDSVLPLLSHPQVSTASIGKTMKSTFMDPMIADQKAMETLFLDTGLPEEYCCFMLSLFTSWANISIVYTSIPDTPVGLHCTYMLRCGYIMDLFNARSTLTTTPVIGCLL</sequence>
<dbReference type="InParanoid" id="A0A0D0DS36"/>
<gene>
    <name evidence="1" type="ORF">PAXRUDRAFT_153530</name>
</gene>
<dbReference type="AlphaFoldDB" id="A0A0D0DS36"/>
<reference evidence="1 2" key="1">
    <citation type="submission" date="2014-04" db="EMBL/GenBank/DDBJ databases">
        <authorList>
            <consortium name="DOE Joint Genome Institute"/>
            <person name="Kuo A."/>
            <person name="Kohler A."/>
            <person name="Jargeat P."/>
            <person name="Nagy L.G."/>
            <person name="Floudas D."/>
            <person name="Copeland A."/>
            <person name="Barry K.W."/>
            <person name="Cichocki N."/>
            <person name="Veneault-Fourrey C."/>
            <person name="LaButti K."/>
            <person name="Lindquist E.A."/>
            <person name="Lipzen A."/>
            <person name="Lundell T."/>
            <person name="Morin E."/>
            <person name="Murat C."/>
            <person name="Sun H."/>
            <person name="Tunlid A."/>
            <person name="Henrissat B."/>
            <person name="Grigoriev I.V."/>
            <person name="Hibbett D.S."/>
            <person name="Martin F."/>
            <person name="Nordberg H.P."/>
            <person name="Cantor M.N."/>
            <person name="Hua S.X."/>
        </authorList>
    </citation>
    <scope>NUCLEOTIDE SEQUENCE [LARGE SCALE GENOMIC DNA]</scope>
    <source>
        <strain evidence="1 2">Ve08.2h10</strain>
    </source>
</reference>
<dbReference type="OrthoDB" id="2689440at2759"/>
<keyword evidence="2" id="KW-1185">Reference proteome</keyword>